<dbReference type="InterPro" id="IPR000072">
    <property type="entry name" value="PDGF/VEGF_dom"/>
</dbReference>
<dbReference type="AlphaFoldDB" id="A0A146LQI5"/>
<dbReference type="PROSITE" id="PS50278">
    <property type="entry name" value="PDGF_2"/>
    <property type="match status" value="1"/>
</dbReference>
<evidence type="ECO:0000313" key="4">
    <source>
        <dbReference type="EMBL" id="JAQ10101.1"/>
    </source>
</evidence>
<feature type="compositionally biased region" description="Acidic residues" evidence="1">
    <location>
        <begin position="54"/>
        <end position="69"/>
    </location>
</feature>
<organism evidence="4">
    <name type="scientific">Lygus hesperus</name>
    <name type="common">Western plant bug</name>
    <dbReference type="NCBI Taxonomy" id="30085"/>
    <lineage>
        <taxon>Eukaryota</taxon>
        <taxon>Metazoa</taxon>
        <taxon>Ecdysozoa</taxon>
        <taxon>Arthropoda</taxon>
        <taxon>Hexapoda</taxon>
        <taxon>Insecta</taxon>
        <taxon>Pterygota</taxon>
        <taxon>Neoptera</taxon>
        <taxon>Paraneoptera</taxon>
        <taxon>Hemiptera</taxon>
        <taxon>Heteroptera</taxon>
        <taxon>Panheteroptera</taxon>
        <taxon>Cimicomorpha</taxon>
        <taxon>Miridae</taxon>
        <taxon>Mirini</taxon>
        <taxon>Lygus</taxon>
    </lineage>
</organism>
<feature type="signal peptide" evidence="2">
    <location>
        <begin position="1"/>
        <end position="22"/>
    </location>
</feature>
<feature type="domain" description="Platelet-derived growth factor (PDGF) family profile" evidence="3">
    <location>
        <begin position="69"/>
        <end position="164"/>
    </location>
</feature>
<name>A0A146LQI5_LYGHE</name>
<dbReference type="GO" id="GO:0016020">
    <property type="term" value="C:membrane"/>
    <property type="evidence" value="ECO:0007669"/>
    <property type="project" value="InterPro"/>
</dbReference>
<feature type="chain" id="PRO_5007527333" description="Platelet-derived growth factor (PDGF) family profile domain-containing protein" evidence="2">
    <location>
        <begin position="23"/>
        <end position="245"/>
    </location>
</feature>
<protein>
    <recommendedName>
        <fullName evidence="3">Platelet-derived growth factor (PDGF) family profile domain-containing protein</fullName>
    </recommendedName>
</protein>
<evidence type="ECO:0000256" key="1">
    <source>
        <dbReference type="SAM" id="MobiDB-lite"/>
    </source>
</evidence>
<dbReference type="EMBL" id="GDHC01008528">
    <property type="protein sequence ID" value="JAQ10101.1"/>
    <property type="molecule type" value="Transcribed_RNA"/>
</dbReference>
<evidence type="ECO:0000256" key="2">
    <source>
        <dbReference type="SAM" id="SignalP"/>
    </source>
</evidence>
<dbReference type="SUPFAM" id="SSF57501">
    <property type="entry name" value="Cystine-knot cytokines"/>
    <property type="match status" value="1"/>
</dbReference>
<dbReference type="Gene3D" id="2.10.90.10">
    <property type="entry name" value="Cystine-knot cytokines"/>
    <property type="match status" value="1"/>
</dbReference>
<sequence length="245" mass="27469">MAKCVRVLCVLLVEPFLSFALASEDTTMSWTTEIPSTLAGMLNTETDPSSSSTEIEEASSEPTIDEDEEASRSYTIPKPAECEPELSTVNLRQSEDLTLYYIPSCTRIPKCGGCCGNFGNKKCQPVEVEPLLLKVTVKKYLGKRKWKTLPPEFVKEERHIKCECGCIVKQSDCNPLQEYSSAECQCKCTNRDEKQKCDANNQTKRWDPTTCSCQCRNNMLCASGFTFNNVTCSCEEERLSLRRGS</sequence>
<proteinExistence type="predicted"/>
<evidence type="ECO:0000259" key="3">
    <source>
        <dbReference type="PROSITE" id="PS50278"/>
    </source>
</evidence>
<dbReference type="GO" id="GO:0008083">
    <property type="term" value="F:growth factor activity"/>
    <property type="evidence" value="ECO:0007669"/>
    <property type="project" value="InterPro"/>
</dbReference>
<accession>A0A146LQI5</accession>
<gene>
    <name evidence="4" type="ORF">g.27729</name>
</gene>
<dbReference type="Pfam" id="PF00341">
    <property type="entry name" value="PDGF"/>
    <property type="match status" value="1"/>
</dbReference>
<feature type="region of interest" description="Disordered" evidence="1">
    <location>
        <begin position="42"/>
        <end position="73"/>
    </location>
</feature>
<dbReference type="InterPro" id="IPR029034">
    <property type="entry name" value="Cystine-knot_cytokine"/>
</dbReference>
<reference evidence="4" key="1">
    <citation type="journal article" date="2016" name="Gigascience">
        <title>De novo construction of an expanded transcriptome assembly for the western tarnished plant bug, Lygus hesperus.</title>
        <authorList>
            <person name="Tassone E.E."/>
            <person name="Geib S.M."/>
            <person name="Hall B."/>
            <person name="Fabrick J.A."/>
            <person name="Brent C.S."/>
            <person name="Hull J.J."/>
        </authorList>
    </citation>
    <scope>NUCLEOTIDE SEQUENCE</scope>
</reference>
<keyword evidence="2" id="KW-0732">Signal</keyword>